<feature type="domain" description="F5/8 type C" evidence="2">
    <location>
        <begin position="3397"/>
        <end position="3547"/>
    </location>
</feature>
<evidence type="ECO:0000259" key="2">
    <source>
        <dbReference type="PROSITE" id="PS50022"/>
    </source>
</evidence>
<dbReference type="PROSITE" id="PS51233">
    <property type="entry name" value="VWFD"/>
    <property type="match status" value="1"/>
</dbReference>
<feature type="domain" description="F5/8 type C" evidence="2">
    <location>
        <begin position="1236"/>
        <end position="1383"/>
    </location>
</feature>
<feature type="domain" description="F5/8 type C" evidence="2">
    <location>
        <begin position="2313"/>
        <end position="2463"/>
    </location>
</feature>
<feature type="domain" description="F5/8 type C" evidence="2">
    <location>
        <begin position="4787"/>
        <end position="4937"/>
    </location>
</feature>
<keyword evidence="6" id="KW-1185">Reference proteome</keyword>
<feature type="domain" description="F5/8 type C" evidence="2">
    <location>
        <begin position="2935"/>
        <end position="3078"/>
    </location>
</feature>
<dbReference type="Gene3D" id="2.10.25.10">
    <property type="entry name" value="Laminin"/>
    <property type="match status" value="1"/>
</dbReference>
<feature type="region of interest" description="Disordered" evidence="1">
    <location>
        <begin position="4287"/>
        <end position="4323"/>
    </location>
</feature>
<feature type="region of interest" description="Disordered" evidence="1">
    <location>
        <begin position="6501"/>
        <end position="6532"/>
    </location>
</feature>
<protein>
    <submittedName>
        <fullName evidence="5">Uncharacterized protein</fullName>
    </submittedName>
</protein>
<accession>A0ABN8QNW2</accession>
<feature type="domain" description="F5/8 type C" evidence="2">
    <location>
        <begin position="2469"/>
        <end position="2619"/>
    </location>
</feature>
<feature type="domain" description="F5/8 type C" evidence="2">
    <location>
        <begin position="3086"/>
        <end position="3236"/>
    </location>
</feature>
<dbReference type="CDD" id="cd00057">
    <property type="entry name" value="FA58C"/>
    <property type="match status" value="37"/>
</dbReference>
<feature type="domain" description="F5/8 type C" evidence="2">
    <location>
        <begin position="307"/>
        <end position="457"/>
    </location>
</feature>
<feature type="domain" description="F5/8 type C" evidence="2">
    <location>
        <begin position="4634"/>
        <end position="4783"/>
    </location>
</feature>
<comment type="caution">
    <text evidence="5">The sequence shown here is derived from an EMBL/GenBank/DDBJ whole genome shotgun (WGS) entry which is preliminary data.</text>
</comment>
<feature type="domain" description="VWFD" evidence="4">
    <location>
        <begin position="4081"/>
        <end position="4254"/>
    </location>
</feature>
<evidence type="ECO:0000313" key="6">
    <source>
        <dbReference type="Proteomes" id="UP001159405"/>
    </source>
</evidence>
<feature type="domain" description="F5/8 type C" evidence="2">
    <location>
        <begin position="5411"/>
        <end position="5562"/>
    </location>
</feature>
<dbReference type="Pfam" id="PF00754">
    <property type="entry name" value="F5_F8_type_C"/>
    <property type="match status" value="37"/>
</dbReference>
<evidence type="ECO:0000259" key="3">
    <source>
        <dbReference type="PROSITE" id="PS50234"/>
    </source>
</evidence>
<feature type="domain" description="F5/8 type C" evidence="2">
    <location>
        <begin position="151"/>
        <end position="301"/>
    </location>
</feature>
<feature type="compositionally biased region" description="Basic residues" evidence="1">
    <location>
        <begin position="6507"/>
        <end position="6527"/>
    </location>
</feature>
<dbReference type="SMART" id="SM00216">
    <property type="entry name" value="VWD"/>
    <property type="match status" value="1"/>
</dbReference>
<feature type="domain" description="F5/8 type C" evidence="2">
    <location>
        <begin position="1393"/>
        <end position="1543"/>
    </location>
</feature>
<dbReference type="InterPro" id="IPR058727">
    <property type="entry name" value="Helical_Vwde"/>
</dbReference>
<dbReference type="InterPro" id="IPR002035">
    <property type="entry name" value="VWF_A"/>
</dbReference>
<gene>
    <name evidence="5" type="ORF">PLOB_00008982</name>
</gene>
<feature type="compositionally biased region" description="Low complexity" evidence="1">
    <location>
        <begin position="2328"/>
        <end position="2337"/>
    </location>
</feature>
<feature type="domain" description="F5/8 type C" evidence="2">
    <location>
        <begin position="3709"/>
        <end position="3859"/>
    </location>
</feature>
<dbReference type="Proteomes" id="UP001159405">
    <property type="component" value="Unassembled WGS sequence"/>
</dbReference>
<dbReference type="PROSITE" id="PS01286">
    <property type="entry name" value="FA58C_2"/>
    <property type="match status" value="12"/>
</dbReference>
<feature type="domain" description="F5/8 type C" evidence="2">
    <location>
        <begin position="2158"/>
        <end position="2308"/>
    </location>
</feature>
<feature type="domain" description="F5/8 type C" evidence="2">
    <location>
        <begin position="4943"/>
        <end position="5094"/>
    </location>
</feature>
<feature type="domain" description="F5/8 type C" evidence="2">
    <location>
        <begin position="1549"/>
        <end position="1699"/>
    </location>
</feature>
<feature type="domain" description="F5/8 type C" evidence="2">
    <location>
        <begin position="1079"/>
        <end position="1229"/>
    </location>
</feature>
<feature type="domain" description="F5/8 type C" evidence="2">
    <location>
        <begin position="2780"/>
        <end position="2930"/>
    </location>
</feature>
<dbReference type="SUPFAM" id="SSF53300">
    <property type="entry name" value="vWA-like"/>
    <property type="match status" value="1"/>
</dbReference>
<feature type="domain" description="F5/8 type C" evidence="2">
    <location>
        <begin position="5098"/>
        <end position="5249"/>
    </location>
</feature>
<feature type="domain" description="F5/8 type C" evidence="2">
    <location>
        <begin position="5881"/>
        <end position="6032"/>
    </location>
</feature>
<feature type="domain" description="F5/8 type C" evidence="2">
    <location>
        <begin position="6036"/>
        <end position="6187"/>
    </location>
</feature>
<reference evidence="5 6" key="1">
    <citation type="submission" date="2022-05" db="EMBL/GenBank/DDBJ databases">
        <authorList>
            <consortium name="Genoscope - CEA"/>
            <person name="William W."/>
        </authorList>
    </citation>
    <scope>NUCLEOTIDE SEQUENCE [LARGE SCALE GENOMIC DNA]</scope>
</reference>
<feature type="domain" description="F5/8 type C" evidence="2">
    <location>
        <begin position="924"/>
        <end position="1074"/>
    </location>
</feature>
<feature type="domain" description="F5/8 type C" evidence="2">
    <location>
        <begin position="1"/>
        <end position="146"/>
    </location>
</feature>
<dbReference type="InterPro" id="IPR008979">
    <property type="entry name" value="Galactose-bd-like_sf"/>
</dbReference>
<dbReference type="PANTHER" id="PTHR24543">
    <property type="entry name" value="MULTICOPPER OXIDASE-RELATED"/>
    <property type="match status" value="1"/>
</dbReference>
<organism evidence="5 6">
    <name type="scientific">Porites lobata</name>
    <dbReference type="NCBI Taxonomy" id="104759"/>
    <lineage>
        <taxon>Eukaryota</taxon>
        <taxon>Metazoa</taxon>
        <taxon>Cnidaria</taxon>
        <taxon>Anthozoa</taxon>
        <taxon>Hexacorallia</taxon>
        <taxon>Scleractinia</taxon>
        <taxon>Fungiina</taxon>
        <taxon>Poritidae</taxon>
        <taxon>Porites</taxon>
    </lineage>
</organism>
<feature type="domain" description="F5/8 type C" evidence="2">
    <location>
        <begin position="2002"/>
        <end position="2152"/>
    </location>
</feature>
<dbReference type="PANTHER" id="PTHR24543:SF325">
    <property type="entry name" value="F5_8 TYPE C DOMAIN-CONTAINING PROTEIN"/>
    <property type="match status" value="1"/>
</dbReference>
<feature type="domain" description="F5/8 type C" evidence="2">
    <location>
        <begin position="3241"/>
        <end position="3391"/>
    </location>
</feature>
<dbReference type="Gene3D" id="3.40.50.410">
    <property type="entry name" value="von Willebrand factor, type A domain"/>
    <property type="match status" value="1"/>
</dbReference>
<feature type="domain" description="F5/8 type C" evidence="2">
    <location>
        <begin position="5572"/>
        <end position="5719"/>
    </location>
</feature>
<dbReference type="SMART" id="SM00327">
    <property type="entry name" value="VWA"/>
    <property type="match status" value="1"/>
</dbReference>
<feature type="domain" description="F5/8 type C" evidence="2">
    <location>
        <begin position="3552"/>
        <end position="3701"/>
    </location>
</feature>
<feature type="domain" description="F5/8 type C" evidence="2">
    <location>
        <begin position="5723"/>
        <end position="5874"/>
    </location>
</feature>
<dbReference type="PROSITE" id="PS01285">
    <property type="entry name" value="FA58C_1"/>
    <property type="match status" value="20"/>
</dbReference>
<feature type="domain" description="F5/8 type C" evidence="2">
    <location>
        <begin position="613"/>
        <end position="763"/>
    </location>
</feature>
<feature type="domain" description="VWFA" evidence="3">
    <location>
        <begin position="6543"/>
        <end position="6719"/>
    </location>
</feature>
<dbReference type="SUPFAM" id="SSF49785">
    <property type="entry name" value="Galactose-binding domain-like"/>
    <property type="match status" value="37"/>
</dbReference>
<feature type="domain" description="F5/8 type C" evidence="2">
    <location>
        <begin position="5256"/>
        <end position="5407"/>
    </location>
</feature>
<dbReference type="InterPro" id="IPR036465">
    <property type="entry name" value="vWFA_dom_sf"/>
</dbReference>
<dbReference type="Pfam" id="PF26129">
    <property type="entry name" value="Vwde"/>
    <property type="match status" value="1"/>
</dbReference>
<dbReference type="InterPro" id="IPR000421">
    <property type="entry name" value="FA58C"/>
</dbReference>
<proteinExistence type="predicted"/>
<feature type="domain" description="F5/8 type C" evidence="2">
    <location>
        <begin position="464"/>
        <end position="608"/>
    </location>
</feature>
<evidence type="ECO:0000259" key="4">
    <source>
        <dbReference type="PROSITE" id="PS51233"/>
    </source>
</evidence>
<dbReference type="PROSITE" id="PS50022">
    <property type="entry name" value="FA58C_3"/>
    <property type="match status" value="37"/>
</dbReference>
<dbReference type="Gene3D" id="2.60.120.260">
    <property type="entry name" value="Galactose-binding domain-like"/>
    <property type="match status" value="37"/>
</dbReference>
<feature type="domain" description="F5/8 type C" evidence="2">
    <location>
        <begin position="6193"/>
        <end position="6344"/>
    </location>
</feature>
<dbReference type="Pfam" id="PF00092">
    <property type="entry name" value="VWA"/>
    <property type="match status" value="1"/>
</dbReference>
<feature type="domain" description="F5/8 type C" evidence="2">
    <location>
        <begin position="1853"/>
        <end position="1997"/>
    </location>
</feature>
<dbReference type="SMART" id="SM00231">
    <property type="entry name" value="FA58C"/>
    <property type="match status" value="37"/>
</dbReference>
<evidence type="ECO:0000313" key="5">
    <source>
        <dbReference type="EMBL" id="CAH3168037.1"/>
    </source>
</evidence>
<dbReference type="InterPro" id="IPR001846">
    <property type="entry name" value="VWF_type-D"/>
</dbReference>
<feature type="region of interest" description="Disordered" evidence="1">
    <location>
        <begin position="2328"/>
        <end position="2347"/>
    </location>
</feature>
<sequence>MQSGRIRNSAIKASSQWDNNHAAYLGRLKRLRRGKLMGAWSARHNNYNQWIQVDLGKSMKVTGVATQGREETSQWVTAFYVLYSSDGVKFAKVKDWWDVVKTFPANVDRYSVRNNPLPYPIYGRFVRLQVRGWRSHISMRLELYGCPWSRCDVPLGIEDGRFPDQLITASSFYNYYCAPRNARLRQRRVGRYGGAWCARRSARNTWLQFDFGGRTRVTRVCTQGRQNADQWVTSYYVKYSKGGQRFIPYREGRRTKIFAGNYDRYIVVCNRFVRPISGRYFRIYPTTWRSWISMRVEFYGCVTGPRCNKPLGMQSGRIRQTQLSASSSWDVNHGPRNGRLHFRRTGSRMGAWCARHNNRYQWYQVDFRRAMRVVKIATMGRQDYAQWVTQYFVTYSQDGASFAEYKENSNRKYFSGNRDQNSVVQYRLFPPVRARFIRVHPWGWYKHISMRMEFYGCPEGENPCNVPLGLEDKRITNGQLSASSYYNHYLAPWHGRLNHRWSWSVRHRNNRQWLQVNFQEIYRIRGIATQGRQDANQWVKSYALSYGLNGVDFAPYKERGRVKLFTANTDRHSVVYHRFIRRVAAVFVRVHPKTWYGWISMRIEFFGCSAALCNRALGMRSGAIKNAQITASSAYNKFHAASLGRLGRTKRGRYIGAWCARHNNHNQWFKVDFGQPMKITKIDTQGRQDYGQWVTRYLLSSSQDGIHWSMYRYKSNDKYFPANRDQHSKVSNVINPPIIARFVRIIPRGWYRHICMRVEFYGCKADKCDVPLGIQDGRITQSMLTASSMYNRYYGPWSARLQARNHGAIRGGWLARVNNNRQWLQIDLGAKSVVKRIATQGRYDANQWVTSYTVSYSNNGVRFYSYRENRRVRIFPANHERYFVVFHRFFKPFAARFVRVNVRGWYGHIALRVELYGCSLGRQCNQPMGLQSGRLKNHLVAASSQWDKYHAAFLARLHWQRRGRYMGAWSARHNNRYQWLQLDFGGWAKIIRLATQGRQDTDQWVTQYYVRHSLDGIRFVDYQERNTRKFFTGNRDRNTVVMYPFNPPIRCRFLRIVPWGWRSHISMRVEAYGCYTDRCTMPLGMEDRRILSGHLRASSSYNYNHGPDRARLNIHAGHGRTGAWVARYRNTKQWLQVDLRQLSIIKGIATQGRREAHQYVSSYTLSYSLKGVRFRMYSVYGRIKLFRGNYNIYNTVLHKLTPAIKARFIRIHPRTWRSYIAMRIELYGCRAREKFCNRPVGIQNGRIRNSAMSSSSRWNNYHAPWLARLHRTRSGRLMGAWSSRHNNHNQFLQVDMGRSMKLSGINTQGRQDADQWVTAYFILYSSDGTHFSIYVSLQTFRGNYDRNGIQTHSFDPPIYGRFIRLNPRGWKSHISMRLELYGCPWSKQFVCKCDVPLGLEDGRIPNPMFRATSSYNYYCAARNARLHQRRAGRNGGAWCSRTRNNRQWLQVDFGTDTIVTRVCTQGRHNADQWVTSYYVSFSSRGQRFITYKEGRRTKIFAGNFDRFIVVTNRFLRPIKARYFRIHPVTWRSWISMRVEFYGCIVGPQCNKPLGMQNGRIRATQITASSSWDKNHSPNNGRLFFRRTGSRMGAWCARHNNRYQWLSVDFGRTMRVVKIATQGRQDYRQWVTQYYLSYSQDNVYFAEYKQNSARKYFTGNRDQNTVVQYRLFPRVIARYIRVHPWGWYKHISMRVEFYGCPEARCSVPIGLEDKRLRNGAMTASSYYNRYLAPWHGRINHRWSWSARRSTRTQWLQVYFGGLARITGISSQGRQDANQWVKTFVLTFSRDGIRFAKYPKVFQANSDRHTIVTNTFPRSVLASYIRVHPQLWYSWVSMRVEFIGCPIGEYPPPLCNRPLGMESGKIPNARITSSSAYNARYTAPNGRLNKPFCWIARHNNHNQWFMVDFRRTTTLRKIATQGRRDANQWVTRYKLTYSVDTLHWATYRQGSQDKFFTANRDRISIVENALNPPIQARYLRLHPWGWYGYISMRAEFYGCRADPCDIPLGMEDGRVTKQAITASSMWNYYYGPWNARLQSRNYGSVRGGWVAKYNNARQWLNIDLGTMSRVKRISTQGRYDADQWVTSYAVSYSVDNIKFYPYKEKGRIKIFLGNFERNFIVTHRFLRPFKARYVRIHPKTWRSHISMRVELYGCRLGKLCNRPLGMQNGRIRNVAVTSSSRWDNKHAAHLARLHNRRRGVYMGSWSARTNNAYQWLQIFLGRPHKVVRVSTQGRPTVSQWVTSYYLLSSQDGVYFAPYFERNTRKVFQANRDRNTVVSHPLIPPIRARYVRLHIRSWYRHISIRVELYGCVIGKCKVPIGLEDRRIPSGALSSSSSYNSRHGPDRGRLNQVASRGRTGAWCAQRNNARQWIQVDFGVLARLSGVATQGRQDAHQWVTSYVVSYSRNGRTFFSYKQYGRTRLFRGNFDRHTVVAYRFVPAFKAQFIRIHPKTWRGHVSMRMELYGCLAARTCAAPVGIQAGKIKNTAMTASSSYNVFHGPFLARLHRTRTGRYMGAWVARIRNSNQWLQVALGRPMTITGIATQGRHDANQWVTRYLVAFSQDNMHFEYYMEYGTFKYFPGNSDRYTVRSHGFSPPVKALYFRVVPKGWYSYIAMRLELYGCSENRCNMPLGLGDRRIANPLITASSYHSFYCGPWNARLHQRRVSRLGGSWCARRNDLRQWLQVDFEALTRITGCATQGRHDAEQWVKSYIITFSRDGSRYKYYKERRVVKLFRGNYDRYIVVTHVLNRPITARYIRLHPRAYHGWMSMRVEFYGCIIGPKCNRPIGMENGKIRNQQLSASSQWDTNHGARLGRLNRKRTGRLAGAWCAKVGNHHQWFQVYLGRPMKLTGVATQGRSDYNQWVTKYLLSYSLDGANFATYWSQGRPWYFTGNRDRNSLKQHRLFPVARARFIRFIPRGWYKWISMRAEVYGCPAGRCTLPLGLEDKRIVDGAFSASTYYNHHLAPWLGRINSIRSWSARVKNARQWLQISLGNIARVTGIATQGRRDATQFVTRYVLSYGDGTTFKAYREKGRIRMFRGNSDRNSIVSYTLLRPFKAQYVRIHPKAWRSHISMRAELYGCQKELTRVCSYPVGIQSGRIKKNQITASSMWNKYHAPYFGRLKRVRRGRYMGGWSARHNNHRQWIQVGLRRIIKLTVISTQGRKLAKQWVTRYTVSYSVDCVHFVPYKQRDRLKYFVGNYDGASVVTRTLTPPVVARCVRIHPRGWYRHISMRVELHGCSPERCDIPLGAEDGRLPDVAFTASSIWNAHYAAFQGRLNAMRSGSRYGSWIARYNNRRQWFQIDLGNRAVIIKCATQGRYDANQWVKSYTVSYGMNGFHFGFYKEGGRTRIFQGNSERQLIVTNRFRSPIRSRFVRIYPRTWHGHISMRVELYGCSKGHMCNRPLGMMTGAIKNSAITASSMWDKYHAPFLARLKARRMGKYMSAWSARYNNRYQFLQIDLGRISKIIRLGTQGRSRVNQWVKYYYLSSSIDGIHFAKYRQNSRDKYFSGNRDRNTIVYNSIIPSIRARFLRIHPWGWHGHVSMRVEVFGCSLGACGAPLGLEDGRIPKLAMSASSMWDARHGPWRARLNQLNRGGAGAWSTRYNNVAQWLHIDLGQVSKVVAVATQGRYDANQWVKKYKISYSVYGRKFTFYSIKRRVQVFPGNSDRNTLVYNRLYPSFKSRFVRIYPKQWHRHISMRVELYGCNRAMLRMCFQALGMETGRIPNSAIRASSQWDGNHNPTRARLNSRRVGRLVGAWCAKRNNRNQWLQIDLRGPTRITKVTTQGRDDYNQFVKSYYLYYSQNGRTFLPIKDGRRIKLFRGNFDRWSLVEQPIDPPVNGRYVRFNPRSWYGHISMRVEVFGCRADYPEISPPVVRPVIKRGRGCAKIALRCYFTMRGRKRRGTLSRVEWVINGRTTKLQTVRGTQAELMENTYGFKAGTTVLCQVRTRYLGRQDWTMKYRSKSFFAGIKVNPKSLSMTDSSSWKLIRLRSFIPIRSHARRNSAVVINLERHGRFVTDKCFMRLTERNRRNYGFYIKPVRDFRKLRRRNIRVQFRPIRKTPGFCGFWKGYRLPSIQVVTSNRGVKKCQGTGDPHYRTFDGKYYDILRNAGDYIMTKSLRRNFEVHARLWPCWRVVCNCGVAVREDNDVVTIDMCHGPWRRTSPHVVQKSRRPLGNRMRIRRYGSGQSTRFKVMMKSGAMVEAHSQYWGMSLYVTVPGADTAATVGLCGNNNGNAADDLERKGIYTFARKYWLRPGTSLFDRLPPRISSVSRRVKPSCACVKRGNRRFNTCDVKPLPDTDKGGKPVKPIKVPPRPRKPGKNDNKDYDPNAINYVFKPPKVNYKVPSWPTRTGITRKRATAHCRKLLKNSRAARVCRKVVSTKRLKLLKECVTDIKISGKLSMAKSSLSSLQDACKTAALVNPKNYMKDKKGRLVPNKKIIGKLCPDNCNNRGRCVNGKCRCFKGYASSDCSVNKRLPPKLTYMQSKGMCDLRNRGCRFESMHGQGFWEGHINCHIQKARLLRGRWRTIGRQWRVHGHLQSFSEARCKLPFPFPRARKLRGLPLRILVSVSNNRVLKSNKLKLVIYDSACHRCLASGLCWRKRTNCIIGGLCYAANERHPNNKGLKCLPQISRSAWTRVSQQYKPLGMKNGRIPSRAISASSKWDRYHGPSRARLYITQRGRYRGAWSARHNTAYQWIMIDFFTPVKVLALATQGRADASQWVTRYYLTYGFDGINFVPYMCRKTFRGNSDRNTVVRHRLSPAIRTRFIRIHPVGWRSHISLRAEFYGHKTAISRLPLGVGDRRIGDDGLSASSSWDRYHGAMRGRLYICRSGRFIGAWSAKRNTRGQWLQVNLGYRAIIVATAIQGRQDLNQWVTSYTLKYGDNGIRFRIYQSGRAGIFRGNKDRNTVVKNFLTPSIKARYVRFYPFTWHAHISCRVELYGKYLKRRPIAKTLGLSNNRLSNRYITASSIWDRYHAAWLARLHNKKRGRYPGGWSAKVNRRGQWIQFDFRKPKIIVKVVTQGRHDYNQWVTRYFIKYSPDAFYWAPYKKYSRVQIFIGNSDRNTIKGNVFDPPMKARYVRIYPTAWVNHISLRAEFYGLPLPPYSVEIGLEDGKVPDRAFSASSQWDKYHRANRARLNSVATKRYRGGWSARKNNRRQWLQVKLRRRARITGLATQGRQDLNQWVRSYSISYSLTGRSFRPYKENGRVKIFPGNWDRHTIVFHKLKTPLYTKCVRFNPITWLGHISMRIGLYGRRTGMRRGAPKALGLQSGRVPNNAMRASSQWNRYHAPWLGRLKRPKRGRYAGAWCAKTNNRQQWLQVDFRGAKKIVAVATQGRYDYNQWVTLYYLSFSVDGIYFALYVKNGKTKLFRGNRDRNTVVMHSLRPAIKARVVRLHPVRWVNHISCRVEYYGRPTVPSRLALGVEDRRIPDGGFSASSSWDRNHGPKRARLNIIRRGRLTGAWSSRVNNRAQWLLVDITKQARVVGFAIQGRQDYNQWVVSLRISHSVGGIRFRYYTERRRAKLFRGARDRNTVVKNSFKHPFVARFVKFHPVRWYGHISMRVELYGSPVARQPRVRPSLIPMGIRGRRYITASSSWDRYHAAWRARLHQRVTGRYRGGWSARRNNRRQYIQFDLRRPFRVVKVVTQGRYDARQWVTRFVISYSQDKYRWIRYKHYGRVKIFPGNKDQNTIKENVFIPPFRARYVRIHPWSWVGHISLRAEFYGSVISRNAVPIGVEDGKIPNAYITSSSTYNRYHAPWLGRLNNMARGRYKGGWSARKNDKRQWLQFNLGSPTLIKVIRTQGRQDASQWVTSYKVYYGNDGIRFTLYRKGGRLKIFRGNSDRNSIVSHPLRPPIRARFIRIVVITWHRHISMRVGFYGRRPGIIRPRLRALGMQSGRIRNKAVTASSQWDRYHAAWRARLHYRRQASYRGAWSSRVNDRYQWLQVTFKISKKIVAIATQGRQDLNQWVTKYWLSFSMDLVHYVYYEQLGATKIFRANRDRNSVVRHYLQPAIKALSVRVRPLSWYRHISMRIELYGRNGVLNRMPLGVEDLRIPDCALSASSRWDGYHGPHRGRLNIQRRGRFRGAWSSRANNRHQWFQVDIGTIALLYGVATQGRQDYAQWVKAYKVMYSRDCVKWRWYQVRRKTLVLSGNRDRNTIVRHRFTRRLRARYVRIVPVLWHGHISMRVELYGRRLVRQPLARSLGISTGRITNRYMRASSEWDRYHAAYLARLNLKPRGRLKGGWSAKKNNRKQWIQVHFRRPVRFSKVAMQGREDANQFVTSFAVAYSPDGYRWTPFKANSRLKVFRGNRDHYSIVENTFDPPFRARFVRVYARTWVNHVSLRLEFYGTPSSRRDLPLGIEDYKIRDRSLSASSEWNRYHGAQFGRLNAVARGRNKGAWSAKRNNRRQWIMVDLRRRTLVTRILTQGRQDANQWVTSYTVSYSNNRRTFRPYTKRGRVKIFPANNDLNCIVAHALRPRIYARFVKIKPNSWFRHISMRFELYGQRTAEKIRPTRPTKRPGRLPPRPRPRPRPPIRPPVSIKHCPVTLDLAFVMDASSDVDRSNFQLEKAFAKVVSSKFTISKHQSHIGLITYANLPSLRMRFRQYNSIFAVRRAINQAPYINRGGKRLDLALQAAYDSFYRNEPTYIPRVLVVLTGGPPNRRHSYAIKRMASRFIRKGVQVYAVGVGRAYRGELRSIAYKNRHVYKMRTFGSLLARANQIAAAICTEQKKEVDIHKRAELLRPLMAKEENETKKVEI</sequence>
<feature type="domain" description="F5/8 type C" evidence="2">
    <location>
        <begin position="1704"/>
        <end position="1843"/>
    </location>
</feature>
<feature type="domain" description="F5/8 type C" evidence="2">
    <location>
        <begin position="2624"/>
        <end position="2774"/>
    </location>
</feature>
<dbReference type="Pfam" id="PF00094">
    <property type="entry name" value="VWD"/>
    <property type="match status" value="1"/>
</dbReference>
<feature type="domain" description="F5/8 type C" evidence="2">
    <location>
        <begin position="768"/>
        <end position="918"/>
    </location>
</feature>
<dbReference type="PROSITE" id="PS50234">
    <property type="entry name" value="VWFA"/>
    <property type="match status" value="1"/>
</dbReference>
<dbReference type="EMBL" id="CALNXK010000143">
    <property type="protein sequence ID" value="CAH3168037.1"/>
    <property type="molecule type" value="Genomic_DNA"/>
</dbReference>
<name>A0ABN8QNW2_9CNID</name>
<feature type="domain" description="F5/8 type C" evidence="2">
    <location>
        <begin position="6348"/>
        <end position="6499"/>
    </location>
</feature>
<dbReference type="CDD" id="cd01450">
    <property type="entry name" value="vWFA_subfamily_ECM"/>
    <property type="match status" value="1"/>
</dbReference>
<evidence type="ECO:0000256" key="1">
    <source>
        <dbReference type="SAM" id="MobiDB-lite"/>
    </source>
</evidence>